<keyword evidence="3" id="KW-1185">Reference proteome</keyword>
<evidence type="ECO:0000313" key="3">
    <source>
        <dbReference type="Proteomes" id="UP001213799"/>
    </source>
</evidence>
<reference evidence="2" key="1">
    <citation type="journal article" date="2023" name="IMA Fungus">
        <title>Comparative genomic study of the Penicillium genus elucidates a diverse pangenome and 15 lateral gene transfer events.</title>
        <authorList>
            <person name="Petersen C."/>
            <person name="Sorensen T."/>
            <person name="Nielsen M.R."/>
            <person name="Sondergaard T.E."/>
            <person name="Sorensen J.L."/>
            <person name="Fitzpatrick D.A."/>
            <person name="Frisvad J.C."/>
            <person name="Nielsen K.L."/>
        </authorList>
    </citation>
    <scope>NUCLEOTIDE SEQUENCE</scope>
    <source>
        <strain evidence="2">IBT 12815</strain>
    </source>
</reference>
<evidence type="ECO:0000256" key="1">
    <source>
        <dbReference type="SAM" id="MobiDB-lite"/>
    </source>
</evidence>
<proteinExistence type="predicted"/>
<dbReference type="GeneID" id="81588224"/>
<comment type="caution">
    <text evidence="2">The sequence shown here is derived from an EMBL/GenBank/DDBJ whole genome shotgun (WGS) entry which is preliminary data.</text>
</comment>
<feature type="region of interest" description="Disordered" evidence="1">
    <location>
        <begin position="1"/>
        <end position="48"/>
    </location>
</feature>
<dbReference type="EMBL" id="JAQJAE010000003">
    <property type="protein sequence ID" value="KAJ5603969.1"/>
    <property type="molecule type" value="Genomic_DNA"/>
</dbReference>
<accession>A0AAD6H5N0</accession>
<feature type="compositionally biased region" description="Polar residues" evidence="1">
    <location>
        <begin position="17"/>
        <end position="27"/>
    </location>
</feature>
<sequence length="331" mass="38807">MNDYDHHNISEPAKSQDFLQPTTSTGTTEHEQPPQLKAVTSEDQDLESKYKRALEKRTKQRDAYKERRVTILRDKIWNFSLHHYEEEKGVTTRARETRPDRVFVEPVESSNWCPMIIEAFLWNYLVFRVFNQFWWAGKHGSHMGNVYAIMKRNYSTTAELQSFQMWSATTTKLIREFQRREEPGWTGGYGKSFDDLVKEIFATIEPHRFTELGDMKKEIRGILQTAIELDGELSQLLAHFKWEFSSPGEEFDEKRMKLAESEELHSTKQINVIICPGITKWGQSGNFDKVDWLVPIKVSCSTPNALPLSMSRKARDMHYKLTQSINKFRQK</sequence>
<dbReference type="RefSeq" id="XP_056753767.1">
    <property type="nucleotide sequence ID" value="XM_056897982.1"/>
</dbReference>
<dbReference type="Proteomes" id="UP001213799">
    <property type="component" value="Unassembled WGS sequence"/>
</dbReference>
<protein>
    <submittedName>
        <fullName evidence="2">Uncharacterized protein</fullName>
    </submittedName>
</protein>
<dbReference type="AlphaFoldDB" id="A0AAD6H5N0"/>
<reference evidence="2" key="2">
    <citation type="submission" date="2023-01" db="EMBL/GenBank/DDBJ databases">
        <authorList>
            <person name="Petersen C."/>
        </authorList>
    </citation>
    <scope>NUCLEOTIDE SEQUENCE</scope>
    <source>
        <strain evidence="2">IBT 12815</strain>
    </source>
</reference>
<evidence type="ECO:0000313" key="2">
    <source>
        <dbReference type="EMBL" id="KAJ5603969.1"/>
    </source>
</evidence>
<organism evidence="2 3">
    <name type="scientific">Penicillium hordei</name>
    <dbReference type="NCBI Taxonomy" id="40994"/>
    <lineage>
        <taxon>Eukaryota</taxon>
        <taxon>Fungi</taxon>
        <taxon>Dikarya</taxon>
        <taxon>Ascomycota</taxon>
        <taxon>Pezizomycotina</taxon>
        <taxon>Eurotiomycetes</taxon>
        <taxon>Eurotiomycetidae</taxon>
        <taxon>Eurotiales</taxon>
        <taxon>Aspergillaceae</taxon>
        <taxon>Penicillium</taxon>
    </lineage>
</organism>
<name>A0AAD6H5N0_9EURO</name>
<gene>
    <name evidence="2" type="ORF">N7537_006925</name>
</gene>